<dbReference type="PANTHER" id="PTHR45784:SF3">
    <property type="entry name" value="C-TYPE LECTIN DOMAIN FAMILY 4 MEMBER K-LIKE-RELATED"/>
    <property type="match status" value="1"/>
</dbReference>
<accession>A0A7N6F7A2</accession>
<dbReference type="PROSITE" id="PS50041">
    <property type="entry name" value="C_TYPE_LECTIN_2"/>
    <property type="match status" value="1"/>
</dbReference>
<keyword evidence="1" id="KW-0472">Membrane</keyword>
<dbReference type="Ensembl" id="ENSATET00000039915.1">
    <property type="protein sequence ID" value="ENSATEP00000040755.1"/>
    <property type="gene ID" value="ENSATEG00000025528.1"/>
</dbReference>
<keyword evidence="1" id="KW-0812">Transmembrane</keyword>
<dbReference type="InterPro" id="IPR001304">
    <property type="entry name" value="C-type_lectin-like"/>
</dbReference>
<dbReference type="Proteomes" id="UP000265040">
    <property type="component" value="Chromosome 16"/>
</dbReference>
<dbReference type="InParanoid" id="A0A7N6F7A2"/>
<keyword evidence="2" id="KW-0732">Signal</keyword>
<dbReference type="OrthoDB" id="7357196at2759"/>
<dbReference type="Pfam" id="PF00059">
    <property type="entry name" value="Lectin_C"/>
    <property type="match status" value="1"/>
</dbReference>
<dbReference type="InterPro" id="IPR016187">
    <property type="entry name" value="CTDL_fold"/>
</dbReference>
<dbReference type="GeneTree" id="ENSGT00940000169840"/>
<reference evidence="4" key="2">
    <citation type="submission" date="2025-08" db="UniProtKB">
        <authorList>
            <consortium name="Ensembl"/>
        </authorList>
    </citation>
    <scope>IDENTIFICATION</scope>
</reference>
<dbReference type="InterPro" id="IPR016186">
    <property type="entry name" value="C-type_lectin-like/link_sf"/>
</dbReference>
<feature type="signal peptide" evidence="2">
    <location>
        <begin position="1"/>
        <end position="23"/>
    </location>
</feature>
<dbReference type="SUPFAM" id="SSF56436">
    <property type="entry name" value="C-type lectin-like"/>
    <property type="match status" value="1"/>
</dbReference>
<sequence length="206" mass="24092">MYNRILTCKLFLLLLLFLYLCWLQTEKGGDRRSDRMTTHYNTFAYSVLSLLFILLTCTKVSLNIKYILYYQPPGCVLRSHSQLPLPTFYYVNLNMNWTNAQQYCRVNYNDLATFNSKNDISMLKPDFPYSLAWTGLRGTPVNDSSYWTWSTLVPMGRNYYFSWFDGEPHIGLGDDNCAVMETHGKWMIVSCSSLNNFVCYNGKKRN</sequence>
<keyword evidence="1" id="KW-1133">Transmembrane helix</keyword>
<evidence type="ECO:0000259" key="3">
    <source>
        <dbReference type="PROSITE" id="PS50041"/>
    </source>
</evidence>
<proteinExistence type="predicted"/>
<dbReference type="Gene3D" id="3.10.100.10">
    <property type="entry name" value="Mannose-Binding Protein A, subunit A"/>
    <property type="match status" value="1"/>
</dbReference>
<feature type="chain" id="PRO_5030606481" description="C-type lectin domain-containing protein" evidence="2">
    <location>
        <begin position="24"/>
        <end position="206"/>
    </location>
</feature>
<organism evidence="4 5">
    <name type="scientific">Anabas testudineus</name>
    <name type="common">Climbing perch</name>
    <name type="synonym">Anthias testudineus</name>
    <dbReference type="NCBI Taxonomy" id="64144"/>
    <lineage>
        <taxon>Eukaryota</taxon>
        <taxon>Metazoa</taxon>
        <taxon>Chordata</taxon>
        <taxon>Craniata</taxon>
        <taxon>Vertebrata</taxon>
        <taxon>Euteleostomi</taxon>
        <taxon>Actinopterygii</taxon>
        <taxon>Neopterygii</taxon>
        <taxon>Teleostei</taxon>
        <taxon>Neoteleostei</taxon>
        <taxon>Acanthomorphata</taxon>
        <taxon>Anabantaria</taxon>
        <taxon>Anabantiformes</taxon>
        <taxon>Anabantoidei</taxon>
        <taxon>Anabantidae</taxon>
        <taxon>Anabas</taxon>
    </lineage>
</organism>
<reference evidence="4" key="3">
    <citation type="submission" date="2025-09" db="UniProtKB">
        <authorList>
            <consortium name="Ensembl"/>
        </authorList>
    </citation>
    <scope>IDENTIFICATION</scope>
</reference>
<keyword evidence="5" id="KW-1185">Reference proteome</keyword>
<evidence type="ECO:0000256" key="1">
    <source>
        <dbReference type="SAM" id="Phobius"/>
    </source>
</evidence>
<evidence type="ECO:0000313" key="4">
    <source>
        <dbReference type="Ensembl" id="ENSATEP00000040755.1"/>
    </source>
</evidence>
<evidence type="ECO:0000313" key="5">
    <source>
        <dbReference type="Proteomes" id="UP000265040"/>
    </source>
</evidence>
<feature type="domain" description="C-type lectin" evidence="3">
    <location>
        <begin position="88"/>
        <end position="200"/>
    </location>
</feature>
<dbReference type="AlphaFoldDB" id="A0A7N6F7A2"/>
<dbReference type="SMART" id="SM00034">
    <property type="entry name" value="CLECT"/>
    <property type="match status" value="1"/>
</dbReference>
<protein>
    <recommendedName>
        <fullName evidence="3">C-type lectin domain-containing protein</fullName>
    </recommendedName>
</protein>
<name>A0A7N6F7A2_ANATE</name>
<dbReference type="PANTHER" id="PTHR45784">
    <property type="entry name" value="C-TYPE LECTIN DOMAIN FAMILY 20 MEMBER A-RELATED"/>
    <property type="match status" value="1"/>
</dbReference>
<reference evidence="4" key="1">
    <citation type="submission" date="2021-04" db="EMBL/GenBank/DDBJ databases">
        <authorList>
            <consortium name="Wellcome Sanger Institute Data Sharing"/>
        </authorList>
    </citation>
    <scope>NUCLEOTIDE SEQUENCE [LARGE SCALE GENOMIC DNA]</scope>
</reference>
<evidence type="ECO:0000256" key="2">
    <source>
        <dbReference type="SAM" id="SignalP"/>
    </source>
</evidence>
<feature type="transmembrane region" description="Helical" evidence="1">
    <location>
        <begin position="42"/>
        <end position="62"/>
    </location>
</feature>